<dbReference type="AlphaFoldDB" id="A0A0E0K9H7"/>
<reference evidence="2" key="2">
    <citation type="submission" date="2018-05" db="EMBL/GenBank/DDBJ databases">
        <title>OpunRS2 (Oryza punctata Reference Sequence Version 2).</title>
        <authorList>
            <person name="Zhang J."/>
            <person name="Kudrna D."/>
            <person name="Lee S."/>
            <person name="Talag J."/>
            <person name="Welchert J."/>
            <person name="Wing R.A."/>
        </authorList>
    </citation>
    <scope>NUCLEOTIDE SEQUENCE [LARGE SCALE GENOMIC DNA]</scope>
</reference>
<feature type="compositionally biased region" description="Polar residues" evidence="1">
    <location>
        <begin position="20"/>
        <end position="30"/>
    </location>
</feature>
<evidence type="ECO:0000256" key="1">
    <source>
        <dbReference type="SAM" id="MobiDB-lite"/>
    </source>
</evidence>
<dbReference type="Gramene" id="OPUNC03G05430.1">
    <property type="protein sequence ID" value="OPUNC03G05430.1"/>
    <property type="gene ID" value="OPUNC03G05430"/>
</dbReference>
<accession>A0A0E0K9H7</accession>
<organism evidence="2">
    <name type="scientific">Oryza punctata</name>
    <name type="common">Red rice</name>
    <dbReference type="NCBI Taxonomy" id="4537"/>
    <lineage>
        <taxon>Eukaryota</taxon>
        <taxon>Viridiplantae</taxon>
        <taxon>Streptophyta</taxon>
        <taxon>Embryophyta</taxon>
        <taxon>Tracheophyta</taxon>
        <taxon>Spermatophyta</taxon>
        <taxon>Magnoliopsida</taxon>
        <taxon>Liliopsida</taxon>
        <taxon>Poales</taxon>
        <taxon>Poaceae</taxon>
        <taxon>BOP clade</taxon>
        <taxon>Oryzoideae</taxon>
        <taxon>Oryzeae</taxon>
        <taxon>Oryzinae</taxon>
        <taxon>Oryza</taxon>
    </lineage>
</organism>
<dbReference type="Proteomes" id="UP000026962">
    <property type="component" value="Chromosome 3"/>
</dbReference>
<protein>
    <submittedName>
        <fullName evidence="2">Uncharacterized protein</fullName>
    </submittedName>
</protein>
<feature type="region of interest" description="Disordered" evidence="1">
    <location>
        <begin position="1"/>
        <end position="49"/>
    </location>
</feature>
<evidence type="ECO:0000313" key="2">
    <source>
        <dbReference type="EnsemblPlants" id="OPUNC03G05430.1"/>
    </source>
</evidence>
<proteinExistence type="predicted"/>
<dbReference type="EnsemblPlants" id="OPUNC03G05430.1">
    <property type="protein sequence ID" value="OPUNC03G05430.1"/>
    <property type="gene ID" value="OPUNC03G05430"/>
</dbReference>
<reference evidence="2" key="1">
    <citation type="submission" date="2015-04" db="UniProtKB">
        <authorList>
            <consortium name="EnsemblPlants"/>
        </authorList>
    </citation>
    <scope>IDENTIFICATION</scope>
</reference>
<dbReference type="HOGENOM" id="CLU_2254523_0_0_1"/>
<sequence length="104" mass="10824">MSTLTSLACRRPHAPLGPKSPTSPGASSASYEDLRSRSEQTRGERPGLGTWLWLGQQPPAILLCQCGRAGGERRCVGGATGVPSLSACFSVSLLQALTVCLGLQ</sequence>
<evidence type="ECO:0000313" key="3">
    <source>
        <dbReference type="Proteomes" id="UP000026962"/>
    </source>
</evidence>
<feature type="compositionally biased region" description="Basic and acidic residues" evidence="1">
    <location>
        <begin position="32"/>
        <end position="45"/>
    </location>
</feature>
<keyword evidence="3" id="KW-1185">Reference proteome</keyword>
<name>A0A0E0K9H7_ORYPU</name>